<evidence type="ECO:0000256" key="9">
    <source>
        <dbReference type="ARBA" id="ARBA00023136"/>
    </source>
</evidence>
<keyword evidence="3 11" id="KW-1134">Transmembrane beta strand</keyword>
<feature type="compositionally biased region" description="Basic and acidic residues" evidence="12">
    <location>
        <begin position="148"/>
        <end position="162"/>
    </location>
</feature>
<keyword evidence="4" id="KW-0410">Iron transport</keyword>
<evidence type="ECO:0000259" key="13">
    <source>
        <dbReference type="Pfam" id="PF07715"/>
    </source>
</evidence>
<keyword evidence="10 11" id="KW-0998">Cell outer membrane</keyword>
<evidence type="ECO:0000313" key="15">
    <source>
        <dbReference type="Proteomes" id="UP000325636"/>
    </source>
</evidence>
<evidence type="ECO:0000256" key="11">
    <source>
        <dbReference type="PROSITE-ProRule" id="PRU01360"/>
    </source>
</evidence>
<comment type="subcellular location">
    <subcellularLocation>
        <location evidence="1 11">Cell outer membrane</location>
        <topology evidence="1 11">Multi-pass membrane protein</topology>
    </subcellularLocation>
</comment>
<dbReference type="GO" id="GO:0006826">
    <property type="term" value="P:iron ion transport"/>
    <property type="evidence" value="ECO:0007669"/>
    <property type="project" value="UniProtKB-KW"/>
</dbReference>
<evidence type="ECO:0000256" key="4">
    <source>
        <dbReference type="ARBA" id="ARBA00022496"/>
    </source>
</evidence>
<keyword evidence="6" id="KW-0408">Iron</keyword>
<comment type="similarity">
    <text evidence="11">Belongs to the TonB-dependent receptor family.</text>
</comment>
<dbReference type="PANTHER" id="PTHR32552:SF81">
    <property type="entry name" value="TONB-DEPENDENT OUTER MEMBRANE RECEPTOR"/>
    <property type="match status" value="1"/>
</dbReference>
<name>A0A5J5LPN0_MICAE</name>
<evidence type="ECO:0000256" key="12">
    <source>
        <dbReference type="SAM" id="MobiDB-lite"/>
    </source>
</evidence>
<reference evidence="15" key="1">
    <citation type="submission" date="2019-04" db="EMBL/GenBank/DDBJ databases">
        <title>Microviridin 1777: A Toxic Chymotrypsin Inhibitor Discovered by a Metabologenomic Approach.</title>
        <authorList>
            <person name="Sieber S."/>
            <person name="Grendelmeier S.M."/>
            <person name="Harris L.A."/>
            <person name="Mitchell D.A."/>
            <person name="Gademann K."/>
        </authorList>
    </citation>
    <scope>NUCLEOTIDE SEQUENCE [LARGE SCALE GENOMIC DNA]</scope>
    <source>
        <strain evidence="15">EAWAG127a</strain>
    </source>
</reference>
<organism evidence="14 15">
    <name type="scientific">Microcystis aeruginosa EAWAG127a</name>
    <dbReference type="NCBI Taxonomy" id="2529855"/>
    <lineage>
        <taxon>Bacteria</taxon>
        <taxon>Bacillati</taxon>
        <taxon>Cyanobacteriota</taxon>
        <taxon>Cyanophyceae</taxon>
        <taxon>Oscillatoriophycideae</taxon>
        <taxon>Chroococcales</taxon>
        <taxon>Microcystaceae</taxon>
        <taxon>Microcystis</taxon>
    </lineage>
</organism>
<evidence type="ECO:0000256" key="7">
    <source>
        <dbReference type="ARBA" id="ARBA00023065"/>
    </source>
</evidence>
<dbReference type="Pfam" id="PF07715">
    <property type="entry name" value="Plug"/>
    <property type="match status" value="1"/>
</dbReference>
<dbReference type="GO" id="GO:0009279">
    <property type="term" value="C:cell outer membrane"/>
    <property type="evidence" value="ECO:0007669"/>
    <property type="project" value="UniProtKB-SubCell"/>
</dbReference>
<feature type="compositionally biased region" description="Basic residues" evidence="12">
    <location>
        <begin position="105"/>
        <end position="126"/>
    </location>
</feature>
<evidence type="ECO:0000256" key="2">
    <source>
        <dbReference type="ARBA" id="ARBA00022448"/>
    </source>
</evidence>
<evidence type="ECO:0000256" key="10">
    <source>
        <dbReference type="ARBA" id="ARBA00023237"/>
    </source>
</evidence>
<evidence type="ECO:0000256" key="8">
    <source>
        <dbReference type="ARBA" id="ARBA00023077"/>
    </source>
</evidence>
<dbReference type="PROSITE" id="PS52016">
    <property type="entry name" value="TONB_DEPENDENT_REC_3"/>
    <property type="match status" value="1"/>
</dbReference>
<dbReference type="InterPro" id="IPR039426">
    <property type="entry name" value="TonB-dep_rcpt-like"/>
</dbReference>
<sequence length="191" mass="21554">MGVGHVAPRYFQLRGIGENDQWQGAPNPSVGFLIDGIDFSGVGMPATLFDVAQIEVLRGPQGAIHGANALAGLINLRTRAPQPDAERRIELTRRRLRDCRAGRGAGRRARRRARRGRRGGVSHRRAALPQRRISPKRVPRPGRHQRLRRNDAARAAERDRRRLGPRRVAAVGRSRQWLRRLRARQLARHAV</sequence>
<evidence type="ECO:0000256" key="5">
    <source>
        <dbReference type="ARBA" id="ARBA00022692"/>
    </source>
</evidence>
<dbReference type="Proteomes" id="UP000325636">
    <property type="component" value="Unassembled WGS sequence"/>
</dbReference>
<dbReference type="PANTHER" id="PTHR32552">
    <property type="entry name" value="FERRICHROME IRON RECEPTOR-RELATED"/>
    <property type="match status" value="1"/>
</dbReference>
<keyword evidence="2 11" id="KW-0813">Transport</keyword>
<dbReference type="InterPro" id="IPR012910">
    <property type="entry name" value="Plug_dom"/>
</dbReference>
<keyword evidence="9 11" id="KW-0472">Membrane</keyword>
<feature type="domain" description="TonB-dependent receptor plug" evidence="13">
    <location>
        <begin position="9"/>
        <end position="72"/>
    </location>
</feature>
<evidence type="ECO:0000256" key="6">
    <source>
        <dbReference type="ARBA" id="ARBA00023004"/>
    </source>
</evidence>
<proteinExistence type="inferred from homology"/>
<dbReference type="EMBL" id="SRLN01000016">
    <property type="protein sequence ID" value="KAB0238321.1"/>
    <property type="molecule type" value="Genomic_DNA"/>
</dbReference>
<keyword evidence="8" id="KW-0798">TonB box</keyword>
<dbReference type="InterPro" id="IPR036942">
    <property type="entry name" value="Beta-barrel_TonB_sf"/>
</dbReference>
<keyword evidence="7" id="KW-0406">Ion transport</keyword>
<feature type="region of interest" description="Disordered" evidence="12">
    <location>
        <begin position="101"/>
        <end position="171"/>
    </location>
</feature>
<dbReference type="SUPFAM" id="SSF56935">
    <property type="entry name" value="Porins"/>
    <property type="match status" value="1"/>
</dbReference>
<keyword evidence="5 11" id="KW-0812">Transmembrane</keyword>
<comment type="caution">
    <text evidence="14">The sequence shown here is derived from an EMBL/GenBank/DDBJ whole genome shotgun (WGS) entry which is preliminary data.</text>
</comment>
<evidence type="ECO:0000256" key="1">
    <source>
        <dbReference type="ARBA" id="ARBA00004571"/>
    </source>
</evidence>
<dbReference type="Gene3D" id="2.40.170.20">
    <property type="entry name" value="TonB-dependent receptor, beta-barrel domain"/>
    <property type="match status" value="1"/>
</dbReference>
<feature type="compositionally biased region" description="Basic residues" evidence="12">
    <location>
        <begin position="133"/>
        <end position="147"/>
    </location>
</feature>
<evidence type="ECO:0000313" key="14">
    <source>
        <dbReference type="EMBL" id="KAB0238321.1"/>
    </source>
</evidence>
<accession>A0A5J5LPN0</accession>
<protein>
    <recommendedName>
        <fullName evidence="13">TonB-dependent receptor plug domain-containing protein</fullName>
    </recommendedName>
</protein>
<dbReference type="AlphaFoldDB" id="A0A5J5LPN0"/>
<evidence type="ECO:0000256" key="3">
    <source>
        <dbReference type="ARBA" id="ARBA00022452"/>
    </source>
</evidence>
<gene>
    <name evidence="14" type="ORF">EZJ55_24520</name>
</gene>